<evidence type="ECO:0000313" key="2">
    <source>
        <dbReference type="EMBL" id="CCM05943.1"/>
    </source>
</evidence>
<keyword evidence="3" id="KW-1185">Reference proteome</keyword>
<evidence type="ECO:0000313" key="3">
    <source>
        <dbReference type="Proteomes" id="UP000006352"/>
    </source>
</evidence>
<organism evidence="2 3">
    <name type="scientific">Fibroporia radiculosa</name>
    <dbReference type="NCBI Taxonomy" id="599839"/>
    <lineage>
        <taxon>Eukaryota</taxon>
        <taxon>Fungi</taxon>
        <taxon>Dikarya</taxon>
        <taxon>Basidiomycota</taxon>
        <taxon>Agaricomycotina</taxon>
        <taxon>Agaricomycetes</taxon>
        <taxon>Polyporales</taxon>
        <taxon>Fibroporiaceae</taxon>
        <taxon>Fibroporia</taxon>
    </lineage>
</organism>
<dbReference type="AlphaFoldDB" id="J4GGR0"/>
<protein>
    <submittedName>
        <fullName evidence="2">Uncharacterized protein</fullName>
    </submittedName>
</protein>
<gene>
    <name evidence="2" type="ORF">FIBRA_08182</name>
</gene>
<dbReference type="STRING" id="599839.J4GGR0"/>
<dbReference type="HOGENOM" id="CLU_053871_0_0_1"/>
<dbReference type="Proteomes" id="UP000006352">
    <property type="component" value="Unassembled WGS sequence"/>
</dbReference>
<accession>J4GGR0</accession>
<sequence length="259" mass="29988">MIILDEKMSTLLPPPPYSATSQPHQPSARRDIRRSTFADFPPHLLLRFVYEVFPREQPEGQRQTLYWITMSLRLVNRALYIACMHVLRSTYLPTYSTLIRVPYTSDPFPMTSADSALSSLNSLQRETRVLDLFIALKIREDVWTDDSELHLEREESFKDLFDLMQPRARLEDLVRVYGVRDGLVSPSAPATTRAQQIPFALLSVSFSPRKIGLVLTTKQRKRTIVEIVRAREDSLETSARQLTRELRSWVAGHLHYMDL</sequence>
<dbReference type="EMBL" id="HE797215">
    <property type="protein sequence ID" value="CCM05943.1"/>
    <property type="molecule type" value="Genomic_DNA"/>
</dbReference>
<dbReference type="RefSeq" id="XP_012185226.1">
    <property type="nucleotide sequence ID" value="XM_012329836.1"/>
</dbReference>
<evidence type="ECO:0000256" key="1">
    <source>
        <dbReference type="SAM" id="MobiDB-lite"/>
    </source>
</evidence>
<name>J4GGR0_9APHY</name>
<dbReference type="GeneID" id="24100854"/>
<feature type="region of interest" description="Disordered" evidence="1">
    <location>
        <begin position="9"/>
        <end position="30"/>
    </location>
</feature>
<dbReference type="OrthoDB" id="2536866at2759"/>
<reference evidence="2 3" key="1">
    <citation type="journal article" date="2012" name="Appl. Environ. Microbiol.">
        <title>Short-read sequencing for genomic analysis of the brown rot fungus Fibroporia radiculosa.</title>
        <authorList>
            <person name="Tang J.D."/>
            <person name="Perkins A.D."/>
            <person name="Sonstegard T.S."/>
            <person name="Schroeder S.G."/>
            <person name="Burgess S.C."/>
            <person name="Diehl S.V."/>
        </authorList>
    </citation>
    <scope>NUCLEOTIDE SEQUENCE [LARGE SCALE GENOMIC DNA]</scope>
    <source>
        <strain evidence="2 3">TFFH 294</strain>
    </source>
</reference>
<dbReference type="InParanoid" id="J4GGR0"/>
<proteinExistence type="predicted"/>